<evidence type="ECO:0000256" key="8">
    <source>
        <dbReference type="ARBA" id="ARBA00022533"/>
    </source>
</evidence>
<dbReference type="PANTHER" id="PTHR48078:SF6">
    <property type="entry name" value="L-THREONINE DEHYDRATASE CATABOLIC TDCB"/>
    <property type="match status" value="1"/>
</dbReference>
<comment type="caution">
    <text evidence="14">The sequence shown here is derived from an EMBL/GenBank/DDBJ whole genome shotgun (WGS) entry which is preliminary data.</text>
</comment>
<dbReference type="InterPro" id="IPR000634">
    <property type="entry name" value="Ser/Thr_deHydtase_PyrdxlP-BS"/>
</dbReference>
<comment type="cofactor">
    <cofactor evidence="2 12">
        <name>pyridoxal 5'-phosphate</name>
        <dbReference type="ChEBI" id="CHEBI:597326"/>
    </cofactor>
</comment>
<evidence type="ECO:0000259" key="13">
    <source>
        <dbReference type="Pfam" id="PF00291"/>
    </source>
</evidence>
<sequence length="327" mass="35103">MQLNQITEALEHIAQIIHRTPVYQSSTFNRLTGKQLYFKMENLQRTGSFKLRGALNKISHLSVQEENKGVVAASAGNHAQGVAYSASKKGIQSTIFMPVHTPKAKINATEAYGAKVVLTGESYQESYEAACEYQKEYGATFVHAYDDPIVMAGQGTIGLEMLQQCSFLDAIVIPIGGGGLIAGVASAVKQLNPKIKVIGVQSEGASAAYNRFYQTGDAVLKHVEGIADGILVKKTGVNTFPIIRCCVDEIVTVSDEEIASAIILMLERQKMFVEGAGASAIAAVLSGKIQHIGKNIGLVVSGGNVDLDRLPYFNSIAKHSRPKKVYG</sequence>
<dbReference type="Gene3D" id="3.40.50.1100">
    <property type="match status" value="2"/>
</dbReference>
<evidence type="ECO:0000313" key="14">
    <source>
        <dbReference type="EMBL" id="MFD2617819.1"/>
    </source>
</evidence>
<evidence type="ECO:0000256" key="1">
    <source>
        <dbReference type="ARBA" id="ARBA00001274"/>
    </source>
</evidence>
<keyword evidence="15" id="KW-1185">Reference proteome</keyword>
<dbReference type="InterPro" id="IPR001926">
    <property type="entry name" value="TrpB-like_PALP"/>
</dbReference>
<comment type="pathway">
    <text evidence="3 12">Amino-acid degradation; L-threonine degradation via propanoate pathway; propanoate from L-threonine: step 1/4.</text>
</comment>
<dbReference type="PANTHER" id="PTHR48078">
    <property type="entry name" value="THREONINE DEHYDRATASE, MITOCHONDRIAL-RELATED"/>
    <property type="match status" value="1"/>
</dbReference>
<organism evidence="14 15">
    <name type="scientific">Terrilactibacillus laevilacticus</name>
    <dbReference type="NCBI Taxonomy" id="1380157"/>
    <lineage>
        <taxon>Bacteria</taxon>
        <taxon>Bacillati</taxon>
        <taxon>Bacillota</taxon>
        <taxon>Bacilli</taxon>
        <taxon>Bacillales</taxon>
        <taxon>Bacillaceae</taxon>
        <taxon>Terrilactibacillus</taxon>
    </lineage>
</organism>
<dbReference type="EMBL" id="JBHUMR010000014">
    <property type="protein sequence ID" value="MFD2617819.1"/>
    <property type="molecule type" value="Genomic_DNA"/>
</dbReference>
<evidence type="ECO:0000256" key="12">
    <source>
        <dbReference type="RuleBase" id="RU363083"/>
    </source>
</evidence>
<keyword evidence="8" id="KW-0021">Allosteric enzyme</keyword>
<protein>
    <recommendedName>
        <fullName evidence="7 12">L-threonine dehydratase catabolic TdcB</fullName>
        <ecNumber evidence="6 12">4.3.1.19</ecNumber>
    </recommendedName>
    <alternativeName>
        <fullName evidence="12">Threonine deaminase</fullName>
    </alternativeName>
</protein>
<feature type="domain" description="Tryptophan synthase beta chain-like PALP" evidence="13">
    <location>
        <begin position="14"/>
        <end position="302"/>
    </location>
</feature>
<dbReference type="EC" id="4.3.1.19" evidence="6 12"/>
<comment type="similarity">
    <text evidence="4 12">Belongs to the serine/threonine dehydratase family.</text>
</comment>
<gene>
    <name evidence="14" type="primary">ilvA</name>
    <name evidence="14" type="ORF">ACFSTF_10930</name>
</gene>
<dbReference type="Pfam" id="PF00291">
    <property type="entry name" value="PALP"/>
    <property type="match status" value="1"/>
</dbReference>
<comment type="function">
    <text evidence="11 12">Catalyzes the anaerobic formation of alpha-ketobutyrate and ammonia from threonine in a two-step reaction. The first step involved a dehydration of threonine and a production of enamine intermediates (aminocrotonate), which tautomerizes to its imine form (iminobutyrate). Both intermediates are unstable and short-lived. The second step is the nonenzymatic hydrolysis of the enamine/imine intermediates to form 2-ketobutyrate and free ammonia. In the low water environment of the cell, the second step is accelerated by RidA.</text>
</comment>
<evidence type="ECO:0000256" key="6">
    <source>
        <dbReference type="ARBA" id="ARBA00012096"/>
    </source>
</evidence>
<evidence type="ECO:0000256" key="7">
    <source>
        <dbReference type="ARBA" id="ARBA00022248"/>
    </source>
</evidence>
<evidence type="ECO:0000256" key="2">
    <source>
        <dbReference type="ARBA" id="ARBA00001933"/>
    </source>
</evidence>
<accession>A0ABW5PSX9</accession>
<dbReference type="InterPro" id="IPR050147">
    <property type="entry name" value="Ser/Thr_Dehydratase"/>
</dbReference>
<evidence type="ECO:0000313" key="15">
    <source>
        <dbReference type="Proteomes" id="UP001597458"/>
    </source>
</evidence>
<dbReference type="Proteomes" id="UP001597458">
    <property type="component" value="Unassembled WGS sequence"/>
</dbReference>
<keyword evidence="10 12" id="KW-0456">Lyase</keyword>
<dbReference type="InterPro" id="IPR005789">
    <property type="entry name" value="Thr_deHydtase_catblc"/>
</dbReference>
<evidence type="ECO:0000256" key="5">
    <source>
        <dbReference type="ARBA" id="ARBA00011447"/>
    </source>
</evidence>
<comment type="subunit">
    <text evidence="5 12">In the native structure, TdcB is in a dimeric form, whereas in the TdcB-AMP complex, it exists in a tetrameric form (dimer of dimers).</text>
</comment>
<evidence type="ECO:0000256" key="3">
    <source>
        <dbReference type="ARBA" id="ARBA00004958"/>
    </source>
</evidence>
<dbReference type="PROSITE" id="PS00165">
    <property type="entry name" value="DEHYDRATASE_SER_THR"/>
    <property type="match status" value="1"/>
</dbReference>
<dbReference type="RefSeq" id="WP_246092703.1">
    <property type="nucleotide sequence ID" value="NZ_JBHUMR010000014.1"/>
</dbReference>
<evidence type="ECO:0000256" key="11">
    <source>
        <dbReference type="ARBA" id="ARBA00025527"/>
    </source>
</evidence>
<reference evidence="15" key="1">
    <citation type="journal article" date="2019" name="Int. J. Syst. Evol. Microbiol.">
        <title>The Global Catalogue of Microorganisms (GCM) 10K type strain sequencing project: providing services to taxonomists for standard genome sequencing and annotation.</title>
        <authorList>
            <consortium name="The Broad Institute Genomics Platform"/>
            <consortium name="The Broad Institute Genome Sequencing Center for Infectious Disease"/>
            <person name="Wu L."/>
            <person name="Ma J."/>
        </authorList>
    </citation>
    <scope>NUCLEOTIDE SEQUENCE [LARGE SCALE GENOMIC DNA]</scope>
    <source>
        <strain evidence="15">TISTR 2241</strain>
    </source>
</reference>
<dbReference type="CDD" id="cd01562">
    <property type="entry name" value="Thr-dehyd"/>
    <property type="match status" value="1"/>
</dbReference>
<dbReference type="SUPFAM" id="SSF53686">
    <property type="entry name" value="Tryptophan synthase beta subunit-like PLP-dependent enzymes"/>
    <property type="match status" value="1"/>
</dbReference>
<name>A0ABW5PSX9_9BACI</name>
<proteinExistence type="inferred from homology"/>
<keyword evidence="12" id="KW-0547">Nucleotide-binding</keyword>
<comment type="catalytic activity">
    <reaction evidence="1 12">
        <text>L-threonine = 2-oxobutanoate + NH4(+)</text>
        <dbReference type="Rhea" id="RHEA:22108"/>
        <dbReference type="ChEBI" id="CHEBI:16763"/>
        <dbReference type="ChEBI" id="CHEBI:28938"/>
        <dbReference type="ChEBI" id="CHEBI:57926"/>
        <dbReference type="EC" id="4.3.1.19"/>
    </reaction>
</comment>
<evidence type="ECO:0000256" key="9">
    <source>
        <dbReference type="ARBA" id="ARBA00022898"/>
    </source>
</evidence>
<keyword evidence="9 12" id="KW-0663">Pyridoxal phosphate</keyword>
<dbReference type="NCBIfam" id="TIGR01127">
    <property type="entry name" value="ilvA_1Cterm"/>
    <property type="match status" value="1"/>
</dbReference>
<dbReference type="GO" id="GO:0004794">
    <property type="term" value="F:threonine deaminase activity"/>
    <property type="evidence" value="ECO:0007669"/>
    <property type="project" value="UniProtKB-EC"/>
</dbReference>
<dbReference type="InterPro" id="IPR036052">
    <property type="entry name" value="TrpB-like_PALP_sf"/>
</dbReference>
<evidence type="ECO:0000256" key="4">
    <source>
        <dbReference type="ARBA" id="ARBA00010869"/>
    </source>
</evidence>
<evidence type="ECO:0000256" key="10">
    <source>
        <dbReference type="ARBA" id="ARBA00023239"/>
    </source>
</evidence>